<evidence type="ECO:0000313" key="1">
    <source>
        <dbReference type="EMBL" id="MDR6807815.1"/>
    </source>
</evidence>
<comment type="caution">
    <text evidence="1">The sequence shown here is derived from an EMBL/GenBank/DDBJ whole genome shotgun (WGS) entry which is preliminary data.</text>
</comment>
<name>A0ABU1R4C4_9BACT</name>
<protein>
    <submittedName>
        <fullName evidence="1">Uncharacterized protein</fullName>
    </submittedName>
</protein>
<reference evidence="1 2" key="1">
    <citation type="submission" date="2023-07" db="EMBL/GenBank/DDBJ databases">
        <title>Sorghum-associated microbial communities from plants grown in Nebraska, USA.</title>
        <authorList>
            <person name="Schachtman D."/>
        </authorList>
    </citation>
    <scope>NUCLEOTIDE SEQUENCE [LARGE SCALE GENOMIC DNA]</scope>
    <source>
        <strain evidence="1 2">BE57</strain>
    </source>
</reference>
<dbReference type="Proteomes" id="UP001264980">
    <property type="component" value="Unassembled WGS sequence"/>
</dbReference>
<dbReference type="EMBL" id="JAVDTI010000005">
    <property type="protein sequence ID" value="MDR6807815.1"/>
    <property type="molecule type" value="Genomic_DNA"/>
</dbReference>
<accession>A0ABU1R4C4</accession>
<proteinExistence type="predicted"/>
<organism evidence="1 2">
    <name type="scientific">Dyadobacter fermentans</name>
    <dbReference type="NCBI Taxonomy" id="94254"/>
    <lineage>
        <taxon>Bacteria</taxon>
        <taxon>Pseudomonadati</taxon>
        <taxon>Bacteroidota</taxon>
        <taxon>Cytophagia</taxon>
        <taxon>Cytophagales</taxon>
        <taxon>Spirosomataceae</taxon>
        <taxon>Dyadobacter</taxon>
    </lineage>
</organism>
<keyword evidence="2" id="KW-1185">Reference proteome</keyword>
<evidence type="ECO:0000313" key="2">
    <source>
        <dbReference type="Proteomes" id="UP001264980"/>
    </source>
</evidence>
<sequence>MQAKIMQENNNHGIGTPTFGALLILVNDYYI</sequence>
<gene>
    <name evidence="1" type="ORF">J2W84_004869</name>
</gene>